<dbReference type="SMART" id="SM00421">
    <property type="entry name" value="HTH_LUXR"/>
    <property type="match status" value="1"/>
</dbReference>
<protein>
    <submittedName>
        <fullName evidence="2">DNA-binding transcriptional regulator, CsgD family</fullName>
    </submittedName>
</protein>
<gene>
    <name evidence="2" type="ORF">SAMN04488003_11523</name>
</gene>
<keyword evidence="3" id="KW-1185">Reference proteome</keyword>
<dbReference type="InterPro" id="IPR000792">
    <property type="entry name" value="Tscrpt_reg_LuxR_C"/>
</dbReference>
<dbReference type="InterPro" id="IPR036388">
    <property type="entry name" value="WH-like_DNA-bd_sf"/>
</dbReference>
<dbReference type="Pfam" id="PF00196">
    <property type="entry name" value="GerE"/>
    <property type="match status" value="1"/>
</dbReference>
<sequence>MFLPNSLTAFRNITAAGDSAMRRAMTLGALFGSACQGGVPLTRALAALRHEADADALTLVRVRTGEAPVMIATTTAQVTGLDDDIAGRAVALCAEPALLRAGQMTAEPEDATTCTVVVAADDACVDLLIVRGGQPTLLCDFAAMAAPIWSARRAGVVETAMLDLARIHGPQDEVPVVSGNLLGSANPANLTRAELRVVTCLRDGLTPAVIGQTLDIAMPTVRTHLRNIYAKTGLRGLQEVCHRLHTDAV</sequence>
<dbReference type="GO" id="GO:0006355">
    <property type="term" value="P:regulation of DNA-templated transcription"/>
    <property type="evidence" value="ECO:0007669"/>
    <property type="project" value="InterPro"/>
</dbReference>
<dbReference type="PRINTS" id="PR00038">
    <property type="entry name" value="HTHLUXR"/>
</dbReference>
<accession>A0A1H8G7Z3</accession>
<keyword evidence="2" id="KW-0238">DNA-binding</keyword>
<dbReference type="GO" id="GO:0003677">
    <property type="term" value="F:DNA binding"/>
    <property type="evidence" value="ECO:0007669"/>
    <property type="project" value="UniProtKB-KW"/>
</dbReference>
<dbReference type="InterPro" id="IPR016032">
    <property type="entry name" value="Sig_transdc_resp-reg_C-effctor"/>
</dbReference>
<reference evidence="2 3" key="1">
    <citation type="submission" date="2016-10" db="EMBL/GenBank/DDBJ databases">
        <authorList>
            <person name="de Groot N.N."/>
        </authorList>
    </citation>
    <scope>NUCLEOTIDE SEQUENCE [LARGE SCALE GENOMIC DNA]</scope>
    <source>
        <strain evidence="2 3">DSM 16213</strain>
    </source>
</reference>
<name>A0A1H8G7Z3_9RHOB</name>
<evidence type="ECO:0000313" key="3">
    <source>
        <dbReference type="Proteomes" id="UP000199585"/>
    </source>
</evidence>
<dbReference type="EMBL" id="FOCI01000015">
    <property type="protein sequence ID" value="SEN39637.1"/>
    <property type="molecule type" value="Genomic_DNA"/>
</dbReference>
<dbReference type="SUPFAM" id="SSF46894">
    <property type="entry name" value="C-terminal effector domain of the bipartite response regulators"/>
    <property type="match status" value="1"/>
</dbReference>
<dbReference type="AlphaFoldDB" id="A0A1H8G7Z3"/>
<proteinExistence type="predicted"/>
<dbReference type="Proteomes" id="UP000199585">
    <property type="component" value="Unassembled WGS sequence"/>
</dbReference>
<dbReference type="Gene3D" id="1.10.10.10">
    <property type="entry name" value="Winged helix-like DNA-binding domain superfamily/Winged helix DNA-binding domain"/>
    <property type="match status" value="1"/>
</dbReference>
<dbReference type="STRING" id="245187.SAMN04488003_11523"/>
<dbReference type="RefSeq" id="WP_089903738.1">
    <property type="nucleotide sequence ID" value="NZ_FOCI01000015.1"/>
</dbReference>
<evidence type="ECO:0000259" key="1">
    <source>
        <dbReference type="SMART" id="SM00421"/>
    </source>
</evidence>
<feature type="domain" description="HTH luxR-type" evidence="1">
    <location>
        <begin position="187"/>
        <end position="244"/>
    </location>
</feature>
<evidence type="ECO:0000313" key="2">
    <source>
        <dbReference type="EMBL" id="SEN39637.1"/>
    </source>
</evidence>
<organism evidence="2 3">
    <name type="scientific">Loktanella fryxellensis</name>
    <dbReference type="NCBI Taxonomy" id="245187"/>
    <lineage>
        <taxon>Bacteria</taxon>
        <taxon>Pseudomonadati</taxon>
        <taxon>Pseudomonadota</taxon>
        <taxon>Alphaproteobacteria</taxon>
        <taxon>Rhodobacterales</taxon>
        <taxon>Roseobacteraceae</taxon>
        <taxon>Loktanella</taxon>
    </lineage>
</organism>